<dbReference type="EMBL" id="GBRH01196321">
    <property type="protein sequence ID" value="JAE01575.1"/>
    <property type="molecule type" value="Transcribed_RNA"/>
</dbReference>
<dbReference type="AlphaFoldDB" id="A0A0A9ELI1"/>
<organism evidence="1">
    <name type="scientific">Arundo donax</name>
    <name type="common">Giant reed</name>
    <name type="synonym">Donax arundinaceus</name>
    <dbReference type="NCBI Taxonomy" id="35708"/>
    <lineage>
        <taxon>Eukaryota</taxon>
        <taxon>Viridiplantae</taxon>
        <taxon>Streptophyta</taxon>
        <taxon>Embryophyta</taxon>
        <taxon>Tracheophyta</taxon>
        <taxon>Spermatophyta</taxon>
        <taxon>Magnoliopsida</taxon>
        <taxon>Liliopsida</taxon>
        <taxon>Poales</taxon>
        <taxon>Poaceae</taxon>
        <taxon>PACMAD clade</taxon>
        <taxon>Arundinoideae</taxon>
        <taxon>Arundineae</taxon>
        <taxon>Arundo</taxon>
    </lineage>
</organism>
<proteinExistence type="predicted"/>
<protein>
    <submittedName>
        <fullName evidence="1">Uncharacterized protein</fullName>
    </submittedName>
</protein>
<evidence type="ECO:0000313" key="1">
    <source>
        <dbReference type="EMBL" id="JAE01575.1"/>
    </source>
</evidence>
<accession>A0A0A9ELI1</accession>
<reference evidence="1" key="2">
    <citation type="journal article" date="2015" name="Data Brief">
        <title>Shoot transcriptome of the giant reed, Arundo donax.</title>
        <authorList>
            <person name="Barrero R.A."/>
            <person name="Guerrero F.D."/>
            <person name="Moolhuijzen P."/>
            <person name="Goolsby J.A."/>
            <person name="Tidwell J."/>
            <person name="Bellgard S.E."/>
            <person name="Bellgard M.I."/>
        </authorList>
    </citation>
    <scope>NUCLEOTIDE SEQUENCE</scope>
    <source>
        <tissue evidence="1">Shoot tissue taken approximately 20 cm above the soil surface</tissue>
    </source>
</reference>
<name>A0A0A9ELI1_ARUDO</name>
<sequence length="29" mass="3451">MKNAELLFFLKREALLFLLVASSFNFWTT</sequence>
<reference evidence="1" key="1">
    <citation type="submission" date="2014-09" db="EMBL/GenBank/DDBJ databases">
        <authorList>
            <person name="Magalhaes I.L.F."/>
            <person name="Oliveira U."/>
            <person name="Santos F.R."/>
            <person name="Vidigal T.H.D.A."/>
            <person name="Brescovit A.D."/>
            <person name="Santos A.J."/>
        </authorList>
    </citation>
    <scope>NUCLEOTIDE SEQUENCE</scope>
    <source>
        <tissue evidence="1">Shoot tissue taken approximately 20 cm above the soil surface</tissue>
    </source>
</reference>